<dbReference type="InterPro" id="IPR029058">
    <property type="entry name" value="AB_hydrolase_fold"/>
</dbReference>
<accession>A0ABT0X509</accession>
<keyword evidence="3" id="KW-1185">Reference proteome</keyword>
<dbReference type="SUPFAM" id="SSF53474">
    <property type="entry name" value="alpha/beta-Hydrolases"/>
    <property type="match status" value="1"/>
</dbReference>
<dbReference type="Pfam" id="PF09994">
    <property type="entry name" value="T6SS_Tle1-like_cat"/>
    <property type="match status" value="1"/>
</dbReference>
<protein>
    <submittedName>
        <fullName evidence="2">DUF2235 domain-containing protein</fullName>
    </submittedName>
</protein>
<reference evidence="2" key="1">
    <citation type="journal article" date="2023" name="Int. J. Syst. Evol. Microbiol.">
        <title>Streptomyces meridianus sp. nov. isolated from brackish water of the Tagus estuary in Alcochete, Portugal.</title>
        <authorList>
            <person name="Santos J.D.N."/>
            <person name="Klimek D."/>
            <person name="Calusinska M."/>
            <person name="Lobo Da Cunha A."/>
            <person name="Catita J."/>
            <person name="Goncalves H."/>
            <person name="Gonzalez I."/>
            <person name="Reyes F."/>
            <person name="Lage O.M."/>
        </authorList>
    </citation>
    <scope>NUCLEOTIDE SEQUENCE</scope>
    <source>
        <strain evidence="2">MTZ3.1</strain>
    </source>
</reference>
<evidence type="ECO:0000313" key="2">
    <source>
        <dbReference type="EMBL" id="MCM2577618.1"/>
    </source>
</evidence>
<dbReference type="RefSeq" id="WP_251412689.1">
    <property type="nucleotide sequence ID" value="NZ_JAMQGM010000020.1"/>
</dbReference>
<gene>
    <name evidence="2" type="ORF">M1E25_09655</name>
</gene>
<comment type="caution">
    <text evidence="2">The sequence shown here is derived from an EMBL/GenBank/DDBJ whole genome shotgun (WGS) entry which is preliminary data.</text>
</comment>
<dbReference type="EMBL" id="JAMQGM010000020">
    <property type="protein sequence ID" value="MCM2577618.1"/>
    <property type="molecule type" value="Genomic_DNA"/>
</dbReference>
<name>A0ABT0X509_9ACTN</name>
<evidence type="ECO:0000313" key="3">
    <source>
        <dbReference type="Proteomes" id="UP001167160"/>
    </source>
</evidence>
<dbReference type="InterPro" id="IPR018712">
    <property type="entry name" value="Tle1-like_cat"/>
</dbReference>
<feature type="domain" description="T6SS Phospholipase effector Tle1-like catalytic" evidence="1">
    <location>
        <begin position="3"/>
        <end position="261"/>
    </location>
</feature>
<organism evidence="2 3">
    <name type="scientific">Streptomyces meridianus</name>
    <dbReference type="NCBI Taxonomy" id="2938945"/>
    <lineage>
        <taxon>Bacteria</taxon>
        <taxon>Bacillati</taxon>
        <taxon>Actinomycetota</taxon>
        <taxon>Actinomycetes</taxon>
        <taxon>Kitasatosporales</taxon>
        <taxon>Streptomycetaceae</taxon>
        <taxon>Streptomyces</taxon>
    </lineage>
</organism>
<proteinExistence type="predicted"/>
<dbReference type="PANTHER" id="PTHR33840:SF1">
    <property type="entry name" value="TLE1 PHOSPHOLIPASE DOMAIN-CONTAINING PROTEIN"/>
    <property type="match status" value="1"/>
</dbReference>
<dbReference type="Proteomes" id="UP001167160">
    <property type="component" value="Unassembled WGS sequence"/>
</dbReference>
<dbReference type="PANTHER" id="PTHR33840">
    <property type="match status" value="1"/>
</dbReference>
<sequence>MSKRLVICCDGTWNRADQPEPTNVVRIKDALAPKGTDGLEQRVHYNPGVGTRRWEMLRGGAFGFGLSEDVRSVYRFLVEAFDPGDELFFFGFSRGAYTARSAVGLVRNCGILRREHSGRVDEAYELYRSKRTADKPRGEEAERFRSSYAHATPVHFVGAWDTVGALGIPVPRGALLAPLARRLNRRWAFHDTELSSHVKAAFQALAIDEKRGPFEPTIWTPRDGAPGQRREQVWFSGVHSDVGGGLARHALADVSLAWMADCARDCGLAFAQDAFRDAAPDPCGPLHASRTGLWRLLRPYVRQLGVKDPACEFAASSALERTEKLSGYRPANLARYLEDPENAGRIRPVRLSG</sequence>
<evidence type="ECO:0000259" key="1">
    <source>
        <dbReference type="Pfam" id="PF09994"/>
    </source>
</evidence>